<feature type="domain" description="PurM-like C-terminal" evidence="17">
    <location>
        <begin position="176"/>
        <end position="340"/>
    </location>
</feature>
<evidence type="ECO:0000256" key="5">
    <source>
        <dbReference type="ARBA" id="ARBA00020367"/>
    </source>
</evidence>
<dbReference type="NCBIfam" id="TIGR00878">
    <property type="entry name" value="purM"/>
    <property type="match status" value="1"/>
</dbReference>
<dbReference type="AlphaFoldDB" id="A0A410PY34"/>
<reference evidence="18 19" key="1">
    <citation type="submission" date="2019-01" db="EMBL/GenBank/DDBJ databases">
        <title>Draft genomes of a novel of Aminipila strains.</title>
        <authorList>
            <person name="Ma S."/>
        </authorList>
    </citation>
    <scope>NUCLEOTIDE SEQUENCE [LARGE SCALE GENOMIC DNA]</scope>
    <source>
        <strain evidence="19">JN-39</strain>
    </source>
</reference>
<dbReference type="FunFam" id="3.90.650.10:FF:000011">
    <property type="entry name" value="Phosphoribosylformylglycinamidine cyclo-ligase"/>
    <property type="match status" value="1"/>
</dbReference>
<dbReference type="SUPFAM" id="SSF55326">
    <property type="entry name" value="PurM N-terminal domain-like"/>
    <property type="match status" value="1"/>
</dbReference>
<dbReference type="PANTHER" id="PTHR10520">
    <property type="entry name" value="TRIFUNCTIONAL PURINE BIOSYNTHETIC PROTEIN ADENOSINE-3-RELATED"/>
    <property type="match status" value="1"/>
</dbReference>
<protein>
    <recommendedName>
        <fullName evidence="5 15">Phosphoribosylformylglycinamidine cyclo-ligase</fullName>
        <ecNumber evidence="4 15">6.3.3.1</ecNumber>
    </recommendedName>
    <alternativeName>
        <fullName evidence="12 15">AIR synthase</fullName>
    </alternativeName>
    <alternativeName>
        <fullName evidence="13 15">AIRS</fullName>
    </alternativeName>
    <alternativeName>
        <fullName evidence="11 15">Phosphoribosyl-aminoimidazole synthetase</fullName>
    </alternativeName>
</protein>
<comment type="similarity">
    <text evidence="3 15">Belongs to the AIR synthase family.</text>
</comment>
<comment type="pathway">
    <text evidence="2 15">Purine metabolism; IMP biosynthesis via de novo pathway; 5-amino-1-(5-phospho-D-ribosyl)imidazole from N(2)-formyl-N(1)-(5-phospho-D-ribosyl)glycinamide: step 2/2.</text>
</comment>
<dbReference type="Gene3D" id="3.90.650.10">
    <property type="entry name" value="PurM-like C-terminal domain"/>
    <property type="match status" value="1"/>
</dbReference>
<evidence type="ECO:0000259" key="16">
    <source>
        <dbReference type="Pfam" id="PF00586"/>
    </source>
</evidence>
<keyword evidence="6 15" id="KW-0963">Cytoplasm</keyword>
<dbReference type="GO" id="GO:0046084">
    <property type="term" value="P:adenine biosynthetic process"/>
    <property type="evidence" value="ECO:0007669"/>
    <property type="project" value="TreeGrafter"/>
</dbReference>
<dbReference type="InterPro" id="IPR004733">
    <property type="entry name" value="PurM_cligase"/>
</dbReference>
<evidence type="ECO:0000256" key="9">
    <source>
        <dbReference type="ARBA" id="ARBA00022755"/>
    </source>
</evidence>
<keyword evidence="19" id="KW-1185">Reference proteome</keyword>
<dbReference type="EC" id="6.3.3.1" evidence="4 15"/>
<dbReference type="Pfam" id="PF02769">
    <property type="entry name" value="AIRS_C"/>
    <property type="match status" value="1"/>
</dbReference>
<evidence type="ECO:0000256" key="4">
    <source>
        <dbReference type="ARBA" id="ARBA00013047"/>
    </source>
</evidence>
<keyword evidence="9 15" id="KW-0658">Purine biosynthesis</keyword>
<evidence type="ECO:0000256" key="2">
    <source>
        <dbReference type="ARBA" id="ARBA00004686"/>
    </source>
</evidence>
<dbReference type="InterPro" id="IPR010918">
    <property type="entry name" value="PurM-like_C_dom"/>
</dbReference>
<dbReference type="Gene3D" id="3.30.1330.10">
    <property type="entry name" value="PurM-like, N-terminal domain"/>
    <property type="match status" value="1"/>
</dbReference>
<evidence type="ECO:0000256" key="15">
    <source>
        <dbReference type="HAMAP-Rule" id="MF_00741"/>
    </source>
</evidence>
<dbReference type="InterPro" id="IPR016188">
    <property type="entry name" value="PurM-like_N"/>
</dbReference>
<dbReference type="Pfam" id="PF00586">
    <property type="entry name" value="AIRS"/>
    <property type="match status" value="1"/>
</dbReference>
<dbReference type="GO" id="GO:0005829">
    <property type="term" value="C:cytosol"/>
    <property type="evidence" value="ECO:0007669"/>
    <property type="project" value="TreeGrafter"/>
</dbReference>
<evidence type="ECO:0000256" key="7">
    <source>
        <dbReference type="ARBA" id="ARBA00022598"/>
    </source>
</evidence>
<dbReference type="SUPFAM" id="SSF56042">
    <property type="entry name" value="PurM C-terminal domain-like"/>
    <property type="match status" value="1"/>
</dbReference>
<gene>
    <name evidence="15" type="primary">purM</name>
    <name evidence="18" type="ORF">EQM06_11855</name>
</gene>
<dbReference type="RefSeq" id="WP_128746569.1">
    <property type="nucleotide sequence ID" value="NZ_CP035281.1"/>
</dbReference>
<organism evidence="18 19">
    <name type="scientific">Aminipila luticellarii</name>
    <dbReference type="NCBI Taxonomy" id="2507160"/>
    <lineage>
        <taxon>Bacteria</taxon>
        <taxon>Bacillati</taxon>
        <taxon>Bacillota</taxon>
        <taxon>Clostridia</taxon>
        <taxon>Peptostreptococcales</taxon>
        <taxon>Anaerovoracaceae</taxon>
        <taxon>Aminipila</taxon>
    </lineage>
</organism>
<dbReference type="FunFam" id="3.30.1330.10:FF:000001">
    <property type="entry name" value="Phosphoribosylformylglycinamidine cyclo-ligase"/>
    <property type="match status" value="1"/>
</dbReference>
<accession>A0A410PY34</accession>
<keyword evidence="8 15" id="KW-0547">Nucleotide-binding</keyword>
<evidence type="ECO:0000256" key="14">
    <source>
        <dbReference type="ARBA" id="ARBA00049057"/>
    </source>
</evidence>
<comment type="catalytic activity">
    <reaction evidence="14 15">
        <text>2-formamido-N(1)-(5-O-phospho-beta-D-ribosyl)acetamidine + ATP = 5-amino-1-(5-phospho-beta-D-ribosyl)imidazole + ADP + phosphate + H(+)</text>
        <dbReference type="Rhea" id="RHEA:23032"/>
        <dbReference type="ChEBI" id="CHEBI:15378"/>
        <dbReference type="ChEBI" id="CHEBI:30616"/>
        <dbReference type="ChEBI" id="CHEBI:43474"/>
        <dbReference type="ChEBI" id="CHEBI:137981"/>
        <dbReference type="ChEBI" id="CHEBI:147287"/>
        <dbReference type="ChEBI" id="CHEBI:456216"/>
        <dbReference type="EC" id="6.3.3.1"/>
    </reaction>
</comment>
<dbReference type="GO" id="GO:0005524">
    <property type="term" value="F:ATP binding"/>
    <property type="evidence" value="ECO:0007669"/>
    <property type="project" value="UniProtKB-KW"/>
</dbReference>
<dbReference type="Proteomes" id="UP000287601">
    <property type="component" value="Chromosome"/>
</dbReference>
<dbReference type="PANTHER" id="PTHR10520:SF12">
    <property type="entry name" value="TRIFUNCTIONAL PURINE BIOSYNTHETIC PROTEIN ADENOSINE-3"/>
    <property type="match status" value="1"/>
</dbReference>
<evidence type="ECO:0000256" key="13">
    <source>
        <dbReference type="ARBA" id="ARBA00033093"/>
    </source>
</evidence>
<evidence type="ECO:0000256" key="10">
    <source>
        <dbReference type="ARBA" id="ARBA00022840"/>
    </source>
</evidence>
<evidence type="ECO:0000259" key="17">
    <source>
        <dbReference type="Pfam" id="PF02769"/>
    </source>
</evidence>
<dbReference type="InterPro" id="IPR036921">
    <property type="entry name" value="PurM-like_N_sf"/>
</dbReference>
<dbReference type="GO" id="GO:0004641">
    <property type="term" value="F:phosphoribosylformylglycinamidine cyclo-ligase activity"/>
    <property type="evidence" value="ECO:0007669"/>
    <property type="project" value="UniProtKB-UniRule"/>
</dbReference>
<dbReference type="GO" id="GO:0004637">
    <property type="term" value="F:phosphoribosylamine-glycine ligase activity"/>
    <property type="evidence" value="ECO:0007669"/>
    <property type="project" value="TreeGrafter"/>
</dbReference>
<evidence type="ECO:0000313" key="19">
    <source>
        <dbReference type="Proteomes" id="UP000287601"/>
    </source>
</evidence>
<keyword evidence="7 15" id="KW-0436">Ligase</keyword>
<evidence type="ECO:0000256" key="11">
    <source>
        <dbReference type="ARBA" id="ARBA00031908"/>
    </source>
</evidence>
<name>A0A410PY34_9FIRM</name>
<sequence length="343" mass="36626">MESKLTYKDAGVDTKEGERAVELMKPHVKKTFNENVLTGLGGFGSLFKLDTSGMAEPVLVSGTDGVGTKLKIAFLMDKHDTVGIDCVAMCVNDVLCQGAKPLFFLDYIATGKVKAEKVSEIVKGVAEGCYQSGSALVGGETAEMPDFYQDGEYDMAGFSVGVVDKNKMITGANIEKGNQVIGIASSGIHSNGYSLVRKVFFEKMRMKVGDYVEELGMTLGEALLTPTKIYAKACHAVLDKHSINGIIHITGGGFFENIPRIIPKGLGVKIKVGTWEAPPIFSYIQKCGNIDQTDMFSTYNMGVGMMMIVPESEAEAVVASLRAAGETAEVIGEIVEGEGVALC</sequence>
<dbReference type="InterPro" id="IPR036676">
    <property type="entry name" value="PurM-like_C_sf"/>
</dbReference>
<proteinExistence type="inferred from homology"/>
<keyword evidence="10 15" id="KW-0067">ATP-binding</keyword>
<dbReference type="CDD" id="cd02196">
    <property type="entry name" value="PurM"/>
    <property type="match status" value="1"/>
</dbReference>
<evidence type="ECO:0000256" key="8">
    <source>
        <dbReference type="ARBA" id="ARBA00022741"/>
    </source>
</evidence>
<dbReference type="GO" id="GO:0006189">
    <property type="term" value="P:'de novo' IMP biosynthetic process"/>
    <property type="evidence" value="ECO:0007669"/>
    <property type="project" value="UniProtKB-UniRule"/>
</dbReference>
<evidence type="ECO:0000256" key="3">
    <source>
        <dbReference type="ARBA" id="ARBA00010280"/>
    </source>
</evidence>
<evidence type="ECO:0000256" key="12">
    <source>
        <dbReference type="ARBA" id="ARBA00032931"/>
    </source>
</evidence>
<dbReference type="KEGG" id="amij:EQM06_11855"/>
<evidence type="ECO:0000313" key="18">
    <source>
        <dbReference type="EMBL" id="QAT43861.1"/>
    </source>
</evidence>
<feature type="domain" description="PurM-like N-terminal" evidence="16">
    <location>
        <begin position="58"/>
        <end position="163"/>
    </location>
</feature>
<evidence type="ECO:0000256" key="1">
    <source>
        <dbReference type="ARBA" id="ARBA00004496"/>
    </source>
</evidence>
<dbReference type="OrthoDB" id="9802507at2"/>
<dbReference type="UniPathway" id="UPA00074">
    <property type="reaction ID" value="UER00129"/>
</dbReference>
<comment type="subcellular location">
    <subcellularLocation>
        <location evidence="1 15">Cytoplasm</location>
    </subcellularLocation>
</comment>
<evidence type="ECO:0000256" key="6">
    <source>
        <dbReference type="ARBA" id="ARBA00022490"/>
    </source>
</evidence>
<dbReference type="EMBL" id="CP035281">
    <property type="protein sequence ID" value="QAT43861.1"/>
    <property type="molecule type" value="Genomic_DNA"/>
</dbReference>
<dbReference type="HAMAP" id="MF_00741">
    <property type="entry name" value="AIRS"/>
    <property type="match status" value="1"/>
</dbReference>